<dbReference type="Proteomes" id="UP000244338">
    <property type="component" value="Unassembled WGS sequence"/>
</dbReference>
<dbReference type="InterPro" id="IPR046342">
    <property type="entry name" value="CBS_dom_sf"/>
</dbReference>
<sequence length="323" mass="36080">MMKKEAIVFDRVTKTFPKATKPSVNETSLVIEQGSFVTILGASGSGKTTLLKMVNRIIEPTSGTISLFGKNIREMPATELRRSIGYVIQQVGLFPHMTIEQNIATVPNILGWDRRKISERVDYLMDLVHLPPSYKTRYPRQLSGGQQQRVGIARAMAGDPAVLLMDEPFGAIDAITRTKLQDDFLEIQKKLGKTILFVTHDVDEAFKLGDRIVVMNEGSIQQYDPPLNLVTRPANEFVSRLIQADDLFQRLQLMKAEDHMLAWTEADAAARTENVPRVRGQDSLRTVLQKLLQHDAPYVAVVNGEEKPVGKVTLEQLKTANSG</sequence>
<keyword evidence="9" id="KW-0129">CBS domain</keyword>
<dbReference type="SUPFAM" id="SSF52540">
    <property type="entry name" value="P-loop containing nucleoside triphosphate hydrolases"/>
    <property type="match status" value="1"/>
</dbReference>
<evidence type="ECO:0000256" key="2">
    <source>
        <dbReference type="ARBA" id="ARBA00022448"/>
    </source>
</evidence>
<dbReference type="GO" id="GO:0016887">
    <property type="term" value="F:ATP hydrolysis activity"/>
    <property type="evidence" value="ECO:0007669"/>
    <property type="project" value="InterPro"/>
</dbReference>
<keyword evidence="4" id="KW-0067">ATP-binding</keyword>
<dbReference type="PANTHER" id="PTHR43117:SF4">
    <property type="entry name" value="OSMOPROTECTANT IMPORT ATP-BINDING PROTEIN OSMV"/>
    <property type="match status" value="1"/>
</dbReference>
<dbReference type="FunFam" id="3.40.50.300:FF:000425">
    <property type="entry name" value="Probable ABC transporter, ATP-binding subunit"/>
    <property type="match status" value="1"/>
</dbReference>
<accession>A0A2R6Y2G7</accession>
<evidence type="ECO:0000313" key="12">
    <source>
        <dbReference type="EMBL" id="PTQ56886.1"/>
    </source>
</evidence>
<comment type="similarity">
    <text evidence="1">Belongs to the ABC transporter superfamily.</text>
</comment>
<protein>
    <recommendedName>
        <fullName evidence="8">Carnitine transport ATP-binding protein OpuCA</fullName>
        <ecNumber evidence="7">7.6.2.9</ecNumber>
    </recommendedName>
</protein>
<evidence type="ECO:0000259" key="11">
    <source>
        <dbReference type="PROSITE" id="PS51371"/>
    </source>
</evidence>
<dbReference type="PROSITE" id="PS00211">
    <property type="entry name" value="ABC_TRANSPORTER_1"/>
    <property type="match status" value="1"/>
</dbReference>
<dbReference type="PROSITE" id="PS51371">
    <property type="entry name" value="CBS"/>
    <property type="match status" value="1"/>
</dbReference>
<dbReference type="InterPro" id="IPR003439">
    <property type="entry name" value="ABC_transporter-like_ATP-bd"/>
</dbReference>
<evidence type="ECO:0000259" key="10">
    <source>
        <dbReference type="PROSITE" id="PS50893"/>
    </source>
</evidence>
<evidence type="ECO:0000256" key="3">
    <source>
        <dbReference type="ARBA" id="ARBA00022741"/>
    </source>
</evidence>
<dbReference type="PANTHER" id="PTHR43117">
    <property type="entry name" value="OSMOPROTECTANT IMPORT ATP-BINDING PROTEIN OSMV"/>
    <property type="match status" value="1"/>
</dbReference>
<dbReference type="InterPro" id="IPR027417">
    <property type="entry name" value="P-loop_NTPase"/>
</dbReference>
<dbReference type="GO" id="GO:0015418">
    <property type="term" value="F:ABC-type quaternary ammonium compound transporting activity"/>
    <property type="evidence" value="ECO:0007669"/>
    <property type="project" value="UniProtKB-EC"/>
</dbReference>
<comment type="caution">
    <text evidence="12">The sequence shown here is derived from an EMBL/GenBank/DDBJ whole genome shotgun (WGS) entry which is preliminary data.</text>
</comment>
<dbReference type="AlphaFoldDB" id="A0A2R6Y2G7"/>
<evidence type="ECO:0000256" key="5">
    <source>
        <dbReference type="ARBA" id="ARBA00052482"/>
    </source>
</evidence>
<feature type="domain" description="CBS" evidence="11">
    <location>
        <begin position="271"/>
        <end position="323"/>
    </location>
</feature>
<evidence type="ECO:0000256" key="1">
    <source>
        <dbReference type="ARBA" id="ARBA00005417"/>
    </source>
</evidence>
<evidence type="ECO:0000256" key="6">
    <source>
        <dbReference type="ARBA" id="ARBA00063934"/>
    </source>
</evidence>
<keyword evidence="2" id="KW-0813">Transport</keyword>
<dbReference type="SUPFAM" id="SSF54631">
    <property type="entry name" value="CBS-domain pair"/>
    <property type="match status" value="1"/>
</dbReference>
<comment type="catalytic activity">
    <reaction evidence="5">
        <text>a quaternary ammonium(out) + ATP + H2O = a quaternary ammonium(in) + ADP + phosphate + H(+)</text>
        <dbReference type="Rhea" id="RHEA:11036"/>
        <dbReference type="ChEBI" id="CHEBI:15377"/>
        <dbReference type="ChEBI" id="CHEBI:15378"/>
        <dbReference type="ChEBI" id="CHEBI:30616"/>
        <dbReference type="ChEBI" id="CHEBI:35267"/>
        <dbReference type="ChEBI" id="CHEBI:43474"/>
        <dbReference type="ChEBI" id="CHEBI:456216"/>
        <dbReference type="EC" id="7.6.2.9"/>
    </reaction>
</comment>
<dbReference type="Pfam" id="PF00005">
    <property type="entry name" value="ABC_tran"/>
    <property type="match status" value="1"/>
</dbReference>
<dbReference type="InterPro" id="IPR017871">
    <property type="entry name" value="ABC_transporter-like_CS"/>
</dbReference>
<dbReference type="EMBL" id="PEBX01000017">
    <property type="protein sequence ID" value="PTQ56886.1"/>
    <property type="molecule type" value="Genomic_DNA"/>
</dbReference>
<feature type="domain" description="ABC transporter" evidence="10">
    <location>
        <begin position="7"/>
        <end position="242"/>
    </location>
</feature>
<evidence type="ECO:0000256" key="9">
    <source>
        <dbReference type="PROSITE-ProRule" id="PRU00703"/>
    </source>
</evidence>
<gene>
    <name evidence="12" type="ORF">BSOLF_2562</name>
</gene>
<dbReference type="PROSITE" id="PS50893">
    <property type="entry name" value="ABC_TRANSPORTER_2"/>
    <property type="match status" value="1"/>
</dbReference>
<comment type="subunit">
    <text evidence="6">The complex is composed of two ATP-binding proteins (OpuCA), two transmembrane proteins (OpuCB and OpuCD) and a solute-binding protein (OpuCC).</text>
</comment>
<dbReference type="InterPro" id="IPR003593">
    <property type="entry name" value="AAA+_ATPase"/>
</dbReference>
<organism evidence="12 13">
    <name type="scientific">Candidatus Carbonibacillus altaicus</name>
    <dbReference type="NCBI Taxonomy" id="2163959"/>
    <lineage>
        <taxon>Bacteria</taxon>
        <taxon>Bacillati</taxon>
        <taxon>Bacillota</taxon>
        <taxon>Bacilli</taxon>
        <taxon>Bacillales</taxon>
        <taxon>Candidatus Carbonibacillus</taxon>
    </lineage>
</organism>
<proteinExistence type="inferred from homology"/>
<dbReference type="Gene3D" id="3.40.50.300">
    <property type="entry name" value="P-loop containing nucleotide triphosphate hydrolases"/>
    <property type="match status" value="1"/>
</dbReference>
<dbReference type="EC" id="7.6.2.9" evidence="7"/>
<evidence type="ECO:0000256" key="4">
    <source>
        <dbReference type="ARBA" id="ARBA00022840"/>
    </source>
</evidence>
<dbReference type="GO" id="GO:0005524">
    <property type="term" value="F:ATP binding"/>
    <property type="evidence" value="ECO:0007669"/>
    <property type="project" value="UniProtKB-KW"/>
</dbReference>
<dbReference type="SMART" id="SM00382">
    <property type="entry name" value="AAA"/>
    <property type="match status" value="1"/>
</dbReference>
<evidence type="ECO:0000313" key="13">
    <source>
        <dbReference type="Proteomes" id="UP000244338"/>
    </source>
</evidence>
<reference evidence="13" key="1">
    <citation type="journal article" date="2018" name="Sci. Rep.">
        <title>Lignite coal burning seam in the remote Altai Mountains harbors a hydrogen-driven thermophilic microbial community.</title>
        <authorList>
            <person name="Kadnikov V.V."/>
            <person name="Mardanov A.V."/>
            <person name="Ivasenko D.A."/>
            <person name="Antsiferov D.V."/>
            <person name="Beletsky A.V."/>
            <person name="Karnachuk O.V."/>
            <person name="Ravin N.V."/>
        </authorList>
    </citation>
    <scope>NUCLEOTIDE SEQUENCE [LARGE SCALE GENOMIC DNA]</scope>
</reference>
<evidence type="ECO:0000256" key="7">
    <source>
        <dbReference type="ARBA" id="ARBA00066388"/>
    </source>
</evidence>
<keyword evidence="3" id="KW-0547">Nucleotide-binding</keyword>
<evidence type="ECO:0000256" key="8">
    <source>
        <dbReference type="ARBA" id="ARBA00070305"/>
    </source>
</evidence>
<name>A0A2R6Y2G7_9BACL</name>
<dbReference type="InterPro" id="IPR000644">
    <property type="entry name" value="CBS_dom"/>
</dbReference>